<dbReference type="AlphaFoldDB" id="A0A9P9I0D6"/>
<comment type="caution">
    <text evidence="2">The sequence shown here is derived from an EMBL/GenBank/DDBJ whole genome shotgun (WGS) entry which is preliminary data.</text>
</comment>
<organism evidence="2 3">
    <name type="scientific">Fusarium solani</name>
    <name type="common">Filamentous fungus</name>
    <dbReference type="NCBI Taxonomy" id="169388"/>
    <lineage>
        <taxon>Eukaryota</taxon>
        <taxon>Fungi</taxon>
        <taxon>Dikarya</taxon>
        <taxon>Ascomycota</taxon>
        <taxon>Pezizomycotina</taxon>
        <taxon>Sordariomycetes</taxon>
        <taxon>Hypocreomycetidae</taxon>
        <taxon>Hypocreales</taxon>
        <taxon>Nectriaceae</taxon>
        <taxon>Fusarium</taxon>
        <taxon>Fusarium solani species complex</taxon>
    </lineage>
</organism>
<reference evidence="2" key="1">
    <citation type="journal article" date="2021" name="Nat. Commun.">
        <title>Genetic determinants of endophytism in the Arabidopsis root mycobiome.</title>
        <authorList>
            <person name="Mesny F."/>
            <person name="Miyauchi S."/>
            <person name="Thiergart T."/>
            <person name="Pickel B."/>
            <person name="Atanasova L."/>
            <person name="Karlsson M."/>
            <person name="Huettel B."/>
            <person name="Barry K.W."/>
            <person name="Haridas S."/>
            <person name="Chen C."/>
            <person name="Bauer D."/>
            <person name="Andreopoulos W."/>
            <person name="Pangilinan J."/>
            <person name="LaButti K."/>
            <person name="Riley R."/>
            <person name="Lipzen A."/>
            <person name="Clum A."/>
            <person name="Drula E."/>
            <person name="Henrissat B."/>
            <person name="Kohler A."/>
            <person name="Grigoriev I.V."/>
            <person name="Martin F.M."/>
            <person name="Hacquard S."/>
        </authorList>
    </citation>
    <scope>NUCLEOTIDE SEQUENCE</scope>
    <source>
        <strain evidence="2">FSSC 5 MPI-SDFR-AT-0091</strain>
    </source>
</reference>
<accession>A0A9P9I0D6</accession>
<keyword evidence="1" id="KW-1133">Transmembrane helix</keyword>
<dbReference type="EMBL" id="JAGTJS010000006">
    <property type="protein sequence ID" value="KAH7266272.1"/>
    <property type="molecule type" value="Genomic_DNA"/>
</dbReference>
<feature type="transmembrane region" description="Helical" evidence="1">
    <location>
        <begin position="142"/>
        <end position="168"/>
    </location>
</feature>
<name>A0A9P9I0D6_FUSSL</name>
<proteinExistence type="predicted"/>
<sequence>MIWTCHALLGGNNAAFPCYLGCGARAASHQSFSLLSRLPNPATTKHDHHLFLTTHFSFSGDLGFSAHLGSKRGVMTRLCWLFIVCFKSVSPVFGTVGHGIYHGSWQAKQAGNYYYLSLSCSEERKAKLHLAYLVWIDRTSTLGIIIMQAVFLLINSTLVSCCPTFGLAMDWINVPRSRWPSHGSSLGEAPRFLTHPPTASQRHAITHKPVNPVRSGYL</sequence>
<keyword evidence="1" id="KW-0812">Transmembrane</keyword>
<dbReference type="Proteomes" id="UP000736672">
    <property type="component" value="Unassembled WGS sequence"/>
</dbReference>
<gene>
    <name evidence="2" type="ORF">B0J15DRAFT_242915</name>
</gene>
<keyword evidence="1" id="KW-0472">Membrane</keyword>
<evidence type="ECO:0000313" key="2">
    <source>
        <dbReference type="EMBL" id="KAH7266272.1"/>
    </source>
</evidence>
<evidence type="ECO:0000256" key="1">
    <source>
        <dbReference type="SAM" id="Phobius"/>
    </source>
</evidence>
<evidence type="ECO:0000313" key="3">
    <source>
        <dbReference type="Proteomes" id="UP000736672"/>
    </source>
</evidence>
<protein>
    <submittedName>
        <fullName evidence="2">Uncharacterized protein</fullName>
    </submittedName>
</protein>
<keyword evidence="3" id="KW-1185">Reference proteome</keyword>
<feature type="transmembrane region" description="Helical" evidence="1">
    <location>
        <begin position="78"/>
        <end position="101"/>
    </location>
</feature>